<sequence>MKKSSKFVFALTGLAVLCVCAAMAAPMGAGDGAGRGGMQDGEHMQQMIEKMQANGVDTTDLETAIENGDEVSARAFLQENKPADAPAKNEDRSSMNEERMQEMIAKMQANGVDTTDLETAIEDGDQGSAHAFLQENKPADAPAMNEDRPAMNEEHMQEMIVKMQANGVDTTALETAIEDGDREAVHTFMQENRPADAGNGSHRGELSTE</sequence>
<reference evidence="2" key="1">
    <citation type="submission" date="2022-01" db="EMBL/GenBank/DDBJ databases">
        <title>Draft genome of Methanogenium marinum DSM 15558.</title>
        <authorList>
            <person name="Chen S.-C."/>
            <person name="You Y.-T."/>
        </authorList>
    </citation>
    <scope>NUCLEOTIDE SEQUENCE</scope>
    <source>
        <strain evidence="2">DSM 15558</strain>
    </source>
</reference>
<evidence type="ECO:0000313" key="2">
    <source>
        <dbReference type="EMBL" id="MDE4907462.1"/>
    </source>
</evidence>
<dbReference type="AlphaFoldDB" id="A0A9Q4KT25"/>
<dbReference type="Proteomes" id="UP001143747">
    <property type="component" value="Unassembled WGS sequence"/>
</dbReference>
<evidence type="ECO:0000313" key="3">
    <source>
        <dbReference type="Proteomes" id="UP001143747"/>
    </source>
</evidence>
<keyword evidence="3" id="KW-1185">Reference proteome</keyword>
<organism evidence="2 3">
    <name type="scientific">Methanogenium marinum</name>
    <dbReference type="NCBI Taxonomy" id="348610"/>
    <lineage>
        <taxon>Archaea</taxon>
        <taxon>Methanobacteriati</taxon>
        <taxon>Methanobacteriota</taxon>
        <taxon>Stenosarchaea group</taxon>
        <taxon>Methanomicrobia</taxon>
        <taxon>Methanomicrobiales</taxon>
        <taxon>Methanomicrobiaceae</taxon>
        <taxon>Methanogenium</taxon>
    </lineage>
</organism>
<dbReference type="EMBL" id="JAKELO010000002">
    <property type="protein sequence ID" value="MDE4907462.1"/>
    <property type="molecule type" value="Genomic_DNA"/>
</dbReference>
<gene>
    <name evidence="2" type="ORF">L0665_02365</name>
</gene>
<protein>
    <submittedName>
        <fullName evidence="2">Uncharacterized protein</fullName>
    </submittedName>
</protein>
<dbReference type="RefSeq" id="WP_274924112.1">
    <property type="nucleotide sequence ID" value="NZ_JAKELO010000002.1"/>
</dbReference>
<comment type="caution">
    <text evidence="2">The sequence shown here is derived from an EMBL/GenBank/DDBJ whole genome shotgun (WGS) entry which is preliminary data.</text>
</comment>
<accession>A0A9Q4KT25</accession>
<name>A0A9Q4KT25_9EURY</name>
<feature type="region of interest" description="Disordered" evidence="1">
    <location>
        <begin position="183"/>
        <end position="209"/>
    </location>
</feature>
<proteinExistence type="predicted"/>
<evidence type="ECO:0000256" key="1">
    <source>
        <dbReference type="SAM" id="MobiDB-lite"/>
    </source>
</evidence>